<dbReference type="Gene3D" id="3.40.50.1820">
    <property type="entry name" value="alpha/beta hydrolase"/>
    <property type="match status" value="1"/>
</dbReference>
<proteinExistence type="predicted"/>
<keyword evidence="2" id="KW-1185">Reference proteome</keyword>
<gene>
    <name evidence="1" type="ORF">G6R29_00590</name>
</gene>
<dbReference type="InterPro" id="IPR010315">
    <property type="entry name" value="DUF915_hydro-like"/>
</dbReference>
<accession>A0ABS5QZP4</accession>
<dbReference type="RefSeq" id="WP_213808419.1">
    <property type="nucleotide sequence ID" value="NZ_JAAMFK010000001.1"/>
</dbReference>
<dbReference type="Proteomes" id="UP001519504">
    <property type="component" value="Unassembled WGS sequence"/>
</dbReference>
<name>A0ABS5QZP4_9LACO</name>
<dbReference type="EMBL" id="JAAMFK010000001">
    <property type="protein sequence ID" value="MBS9338135.1"/>
    <property type="molecule type" value="Genomic_DNA"/>
</dbReference>
<reference evidence="1 2" key="1">
    <citation type="submission" date="2020-02" db="EMBL/GenBank/DDBJ databases">
        <title>Fructobacillus sp. isolated from paper mulberry of Taiwan.</title>
        <authorList>
            <person name="Lin S.-T."/>
        </authorList>
    </citation>
    <scope>NUCLEOTIDE SEQUENCE [LARGE SCALE GENOMIC DNA]</scope>
    <source>
        <strain evidence="1 2">M2-14</strain>
    </source>
</reference>
<evidence type="ECO:0000313" key="1">
    <source>
        <dbReference type="EMBL" id="MBS9338135.1"/>
    </source>
</evidence>
<comment type="caution">
    <text evidence="1">The sequence shown here is derived from an EMBL/GenBank/DDBJ whole genome shotgun (WGS) entry which is preliminary data.</text>
</comment>
<organism evidence="1 2">
    <name type="scientific">Fructobacillus broussonetiae</name>
    <dbReference type="NCBI Taxonomy" id="2713173"/>
    <lineage>
        <taxon>Bacteria</taxon>
        <taxon>Bacillati</taxon>
        <taxon>Bacillota</taxon>
        <taxon>Bacilli</taxon>
        <taxon>Lactobacillales</taxon>
        <taxon>Lactobacillaceae</taxon>
        <taxon>Fructobacillus</taxon>
    </lineage>
</organism>
<dbReference type="Pfam" id="PF06028">
    <property type="entry name" value="DUF915"/>
    <property type="match status" value="1"/>
</dbReference>
<evidence type="ECO:0000313" key="2">
    <source>
        <dbReference type="Proteomes" id="UP001519504"/>
    </source>
</evidence>
<dbReference type="SUPFAM" id="SSF53474">
    <property type="entry name" value="alpha/beta-Hydrolases"/>
    <property type="match status" value="1"/>
</dbReference>
<dbReference type="GO" id="GO:0016787">
    <property type="term" value="F:hydrolase activity"/>
    <property type="evidence" value="ECO:0007669"/>
    <property type="project" value="UniProtKB-KW"/>
</dbReference>
<keyword evidence="1" id="KW-0378">Hydrolase</keyword>
<protein>
    <submittedName>
        <fullName evidence="1">Alpha/beta hydrolase</fullName>
    </submittedName>
</protein>
<dbReference type="InterPro" id="IPR029058">
    <property type="entry name" value="AB_hydrolase_fold"/>
</dbReference>
<sequence>MKKHKHSRVRTVLIIALVCLIGYAGVETFSAHNRSNPAPEKQSPKTATVFFHGYGSSRNAEKSMSKYLVDHGYSNRRMDVTVSKSGEVTMGRTLSKNDKNPLILVQFDDNKNQDFNKTAVWVQTIMANLKKQGVNQVNLIGHSMGNMAIASYLMASKNAETSALPEVKKQIDIAGTYNGLMVTEKDSNSALKPSGEPFVPTDYFRRLLGLKTYYENHAVQVLNIYGNSQGGAANDTTVYNNSSKSLRFFVQNPSTYQEKLISGEDGQHSKLHESKEVDEAILAFLKK</sequence>